<organism evidence="6 7">
    <name type="scientific">Allokutzneria oryzae</name>
    <dbReference type="NCBI Taxonomy" id="1378989"/>
    <lineage>
        <taxon>Bacteria</taxon>
        <taxon>Bacillati</taxon>
        <taxon>Actinomycetota</taxon>
        <taxon>Actinomycetes</taxon>
        <taxon>Pseudonocardiales</taxon>
        <taxon>Pseudonocardiaceae</taxon>
        <taxon>Allokutzneria</taxon>
    </lineage>
</organism>
<reference evidence="6 7" key="1">
    <citation type="submission" date="2024-09" db="EMBL/GenBank/DDBJ databases">
        <authorList>
            <person name="Sun Q."/>
            <person name="Mori K."/>
        </authorList>
    </citation>
    <scope>NUCLEOTIDE SEQUENCE [LARGE SCALE GENOMIC DNA]</scope>
    <source>
        <strain evidence="6 7">TBRC 7907</strain>
    </source>
</reference>
<gene>
    <name evidence="6" type="ORF">ACFFQA_14670</name>
</gene>
<proteinExistence type="predicted"/>
<dbReference type="PROSITE" id="PS51257">
    <property type="entry name" value="PROKAR_LIPOPROTEIN"/>
    <property type="match status" value="1"/>
</dbReference>
<feature type="signal peptide" evidence="4">
    <location>
        <begin position="1"/>
        <end position="24"/>
    </location>
</feature>
<keyword evidence="7" id="KW-1185">Reference proteome</keyword>
<comment type="caution">
    <text evidence="6">The sequence shown here is derived from an EMBL/GenBank/DDBJ whole genome shotgun (WGS) entry which is preliminary data.</text>
</comment>
<keyword evidence="1" id="KW-0175">Coiled coil</keyword>
<feature type="region of interest" description="Disordered" evidence="2">
    <location>
        <begin position="25"/>
        <end position="85"/>
    </location>
</feature>
<keyword evidence="3" id="KW-1133">Transmembrane helix</keyword>
<feature type="domain" description="DUF4349" evidence="5">
    <location>
        <begin position="85"/>
        <end position="286"/>
    </location>
</feature>
<dbReference type="Pfam" id="PF14257">
    <property type="entry name" value="DUF4349"/>
    <property type="match status" value="1"/>
</dbReference>
<dbReference type="InterPro" id="IPR025645">
    <property type="entry name" value="DUF4349"/>
</dbReference>
<feature type="chain" id="PRO_5045690708" evidence="4">
    <location>
        <begin position="25"/>
        <end position="311"/>
    </location>
</feature>
<dbReference type="RefSeq" id="WP_377852488.1">
    <property type="nucleotide sequence ID" value="NZ_JBHLZU010000011.1"/>
</dbReference>
<evidence type="ECO:0000313" key="6">
    <source>
        <dbReference type="EMBL" id="MFB9905177.1"/>
    </source>
</evidence>
<feature type="coiled-coil region" evidence="1">
    <location>
        <begin position="196"/>
        <end position="223"/>
    </location>
</feature>
<dbReference type="EMBL" id="JBHLZU010000011">
    <property type="protein sequence ID" value="MFB9905177.1"/>
    <property type="molecule type" value="Genomic_DNA"/>
</dbReference>
<evidence type="ECO:0000256" key="3">
    <source>
        <dbReference type="SAM" id="Phobius"/>
    </source>
</evidence>
<evidence type="ECO:0000256" key="2">
    <source>
        <dbReference type="SAM" id="MobiDB-lite"/>
    </source>
</evidence>
<accession>A0ABV5ZWA6</accession>
<sequence>MTRRLGTALGAVLLLGLLAGCGSGATSSRNAEPAFDMASPAPADGRRGAGEGGTGLSPEQKAAPERKPVQPVPSAEPVNSVSPQRQLIRTARLELRAADVAEAVGRGKEAATRAGGFAGAEEARESRATLTLRVPSDKLDGVLDELGRLGEVSLRDVRSTDVTDQLVDTQSRIASQRASVDRVRALLERANTVGEVVQVEGELTRRQADLEALQRRLESMSNQVAMSTVTLTVTKTSAPSAAAADSGFLAGLESGWKALLAFGSGLLTAIGAVLPFAVVIAVPVVALVIWLRRRRAVAAPVPAAAAASAEE</sequence>
<keyword evidence="4" id="KW-0732">Signal</keyword>
<name>A0ABV5ZWA6_9PSEU</name>
<evidence type="ECO:0000256" key="4">
    <source>
        <dbReference type="SAM" id="SignalP"/>
    </source>
</evidence>
<keyword evidence="3" id="KW-0812">Transmembrane</keyword>
<evidence type="ECO:0000256" key="1">
    <source>
        <dbReference type="SAM" id="Coils"/>
    </source>
</evidence>
<evidence type="ECO:0000313" key="7">
    <source>
        <dbReference type="Proteomes" id="UP001589693"/>
    </source>
</evidence>
<protein>
    <submittedName>
        <fullName evidence="6">DUF4349 domain-containing protein</fullName>
    </submittedName>
</protein>
<dbReference type="Proteomes" id="UP001589693">
    <property type="component" value="Unassembled WGS sequence"/>
</dbReference>
<evidence type="ECO:0000259" key="5">
    <source>
        <dbReference type="Pfam" id="PF14257"/>
    </source>
</evidence>
<keyword evidence="3" id="KW-0472">Membrane</keyword>
<feature type="transmembrane region" description="Helical" evidence="3">
    <location>
        <begin position="266"/>
        <end position="291"/>
    </location>
</feature>